<evidence type="ECO:0000259" key="13">
    <source>
        <dbReference type="Pfam" id="PF00593"/>
    </source>
</evidence>
<evidence type="ECO:0000256" key="7">
    <source>
        <dbReference type="ARBA" id="ARBA00023136"/>
    </source>
</evidence>
<evidence type="ECO:0000256" key="1">
    <source>
        <dbReference type="ARBA" id="ARBA00004571"/>
    </source>
</evidence>
<keyword evidence="3 9" id="KW-1134">Transmembrane beta strand</keyword>
<dbReference type="Gene3D" id="2.170.130.10">
    <property type="entry name" value="TonB-dependent receptor, plug domain"/>
    <property type="match status" value="1"/>
</dbReference>
<dbReference type="PROSITE" id="PS01156">
    <property type="entry name" value="TONB_DEPENDENT_REC_2"/>
    <property type="match status" value="1"/>
</dbReference>
<feature type="domain" description="TonB-dependent receptor plug" evidence="14">
    <location>
        <begin position="51"/>
        <end position="150"/>
    </location>
</feature>
<dbReference type="InterPro" id="IPR039426">
    <property type="entry name" value="TonB-dep_rcpt-like"/>
</dbReference>
<evidence type="ECO:0000256" key="12">
    <source>
        <dbReference type="SAM" id="SignalP"/>
    </source>
</evidence>
<dbReference type="PANTHER" id="PTHR30069:SF39">
    <property type="entry name" value="BLL6183 PROTEIN"/>
    <property type="match status" value="1"/>
</dbReference>
<dbReference type="STRING" id="279238.Saro_0864"/>
<evidence type="ECO:0000256" key="11">
    <source>
        <dbReference type="RuleBase" id="RU003357"/>
    </source>
</evidence>
<dbReference type="GO" id="GO:0015344">
    <property type="term" value="F:siderophore uptake transmembrane transporter activity"/>
    <property type="evidence" value="ECO:0007669"/>
    <property type="project" value="TreeGrafter"/>
</dbReference>
<sequence length="760" mass="80589">MRLALTSTCLLLSTCCGSALAQEIAEPPVVTVIAAPGGAIDRDDGLALGSGDIDRAGQPDLLSALARTVAGISLQDAQGNPWQPNLVYRGFTASPLQGQAQGLAAYLDGGRFNQPFGDTVGFDLIPEVALRRVDVLDASPVYGLNGLGGAILLTTHDGRSAPGIEAALSAGAYGEREGSVSAGGSKGAISWYVAGQHRREDGWRDFSPSRLTNGLADVGFDTAGGGLHLKLLGADTDLTGNGVAPVELLAARRKSVLSWPDRSKSQFQRASLHPWVALSERTRIEATLYAQDLKLKTVNGDIADIEPCDDDEALLCLEAGDDEAFLTDAGGQAIATPAGDGAFGVLNRGEAQTRAMGVLVQIADRRPLGEGENHLIVGASFDTSRTRFGTSVELGVLTPNRSVEGLGPRIVQSDGAVGPVGVISHTRYWGLFAQNLLPLTSRLSAEIGLRYNHARVRLDDRIGTALNGEHVYARVNPGLELDWQVRPSLALRAGYAENSRNPTPAELSCADENAPCSLANFFVADPHLRQVVARTWEIGASGRGRLAGWQASWLLSGYRTTNTDDIQHIASRIRGRAYFQNIGRTRRQGAELTARASKGGWQVSASYAFTDARFLDPLVLSSPSNPFAAADGTITVRPGDRLPGIARHGLSLAADYAGKGWSLGADMIVRSGVRLVGDEANEVPEVPGYAVFNARAALQIVRGVSLFGEVRNLFDRKYATFGTFAEIDEVYLAEAPDAQDPRALGPAAPRRWSVGVKAAF</sequence>
<dbReference type="InterPro" id="IPR010917">
    <property type="entry name" value="TonB_rcpt_CS"/>
</dbReference>
<dbReference type="HOGENOM" id="CLU_008654_0_0_5"/>
<dbReference type="InterPro" id="IPR000531">
    <property type="entry name" value="Beta-barrel_TonB"/>
</dbReference>
<keyword evidence="5 12" id="KW-0732">Signal</keyword>
<dbReference type="InterPro" id="IPR012910">
    <property type="entry name" value="Plug_dom"/>
</dbReference>
<reference evidence="16" key="1">
    <citation type="submission" date="2006-01" db="EMBL/GenBank/DDBJ databases">
        <title>Complete sequence of Novosphingobium aromaticivorans DSM 12444.</title>
        <authorList>
            <consortium name="US DOE Joint Genome Institute"/>
            <person name="Copeland A."/>
            <person name="Lucas S."/>
            <person name="Lapidus A."/>
            <person name="Barry K."/>
            <person name="Detter J.C."/>
            <person name="Glavina T."/>
            <person name="Hammon N."/>
            <person name="Israni S."/>
            <person name="Pitluck S."/>
            <person name="Chain P."/>
            <person name="Malfatti S."/>
            <person name="Shin M."/>
            <person name="Vergez L."/>
            <person name="Schmutz J."/>
            <person name="Larimer F."/>
            <person name="Land M."/>
            <person name="Kyrpides N."/>
            <person name="Ivanova N."/>
            <person name="Fredrickson J."/>
            <person name="Balkwill D."/>
            <person name="Romine M.F."/>
            <person name="Richardson P."/>
        </authorList>
    </citation>
    <scope>NUCLEOTIDE SEQUENCE [LARGE SCALE GENOMIC DNA]</scope>
    <source>
        <strain evidence="16">ATCC 700278 / DSM 12444 / CCUG 56034 / CIP 105152 / NBRC 16084 / F199</strain>
    </source>
</reference>
<dbReference type="InterPro" id="IPR037066">
    <property type="entry name" value="Plug_dom_sf"/>
</dbReference>
<evidence type="ECO:0000256" key="8">
    <source>
        <dbReference type="ARBA" id="ARBA00023237"/>
    </source>
</evidence>
<proteinExistence type="inferred from homology"/>
<keyword evidence="16" id="KW-1185">Reference proteome</keyword>
<dbReference type="Gene3D" id="2.40.170.20">
    <property type="entry name" value="TonB-dependent receptor, beta-barrel domain"/>
    <property type="match status" value="1"/>
</dbReference>
<feature type="signal peptide" evidence="12">
    <location>
        <begin position="1"/>
        <end position="21"/>
    </location>
</feature>
<feature type="domain" description="TonB-dependent receptor-like beta-barrel" evidence="13">
    <location>
        <begin position="419"/>
        <end position="713"/>
    </location>
</feature>
<organism evidence="15 16">
    <name type="scientific">Novosphingobium aromaticivorans (strain ATCC 700278 / DSM 12444 / CCUG 56034 / CIP 105152 / NBRC 16084 / F199)</name>
    <dbReference type="NCBI Taxonomy" id="279238"/>
    <lineage>
        <taxon>Bacteria</taxon>
        <taxon>Pseudomonadati</taxon>
        <taxon>Pseudomonadota</taxon>
        <taxon>Alphaproteobacteria</taxon>
        <taxon>Sphingomonadales</taxon>
        <taxon>Sphingomonadaceae</taxon>
        <taxon>Novosphingobium</taxon>
    </lineage>
</organism>
<keyword evidence="7 9" id="KW-0472">Membrane</keyword>
<accession>Q2GA14</accession>
<dbReference type="GO" id="GO:0009279">
    <property type="term" value="C:cell outer membrane"/>
    <property type="evidence" value="ECO:0007669"/>
    <property type="project" value="UniProtKB-SubCell"/>
</dbReference>
<keyword evidence="6 11" id="KW-0798">TonB box</keyword>
<dbReference type="eggNOG" id="COG4772">
    <property type="taxonomic scope" value="Bacteria"/>
</dbReference>
<gene>
    <name evidence="15" type="ordered locus">Saro_0864</name>
</gene>
<keyword evidence="2 9" id="KW-0813">Transport</keyword>
<dbReference type="InterPro" id="IPR036942">
    <property type="entry name" value="Beta-barrel_TonB_sf"/>
</dbReference>
<dbReference type="SUPFAM" id="SSF56935">
    <property type="entry name" value="Porins"/>
    <property type="match status" value="1"/>
</dbReference>
<dbReference type="GO" id="GO:0044718">
    <property type="term" value="P:siderophore transmembrane transport"/>
    <property type="evidence" value="ECO:0007669"/>
    <property type="project" value="TreeGrafter"/>
</dbReference>
<dbReference type="Pfam" id="PF07715">
    <property type="entry name" value="Plug"/>
    <property type="match status" value="1"/>
</dbReference>
<evidence type="ECO:0000256" key="9">
    <source>
        <dbReference type="PROSITE-ProRule" id="PRU01360"/>
    </source>
</evidence>
<evidence type="ECO:0000256" key="5">
    <source>
        <dbReference type="ARBA" id="ARBA00022729"/>
    </source>
</evidence>
<keyword evidence="8 9" id="KW-0998">Cell outer membrane</keyword>
<evidence type="ECO:0000256" key="4">
    <source>
        <dbReference type="ARBA" id="ARBA00022692"/>
    </source>
</evidence>
<dbReference type="PANTHER" id="PTHR30069">
    <property type="entry name" value="TONB-DEPENDENT OUTER MEMBRANE RECEPTOR"/>
    <property type="match status" value="1"/>
</dbReference>
<keyword evidence="15" id="KW-0675">Receptor</keyword>
<comment type="similarity">
    <text evidence="9 11">Belongs to the TonB-dependent receptor family.</text>
</comment>
<dbReference type="RefSeq" id="WP_011444523.1">
    <property type="nucleotide sequence ID" value="NC_007794.1"/>
</dbReference>
<name>Q2GA14_NOVAD</name>
<dbReference type="Pfam" id="PF00593">
    <property type="entry name" value="TonB_dep_Rec_b-barrel"/>
    <property type="match status" value="1"/>
</dbReference>
<evidence type="ECO:0000256" key="10">
    <source>
        <dbReference type="PROSITE-ProRule" id="PRU10144"/>
    </source>
</evidence>
<evidence type="ECO:0000313" key="15">
    <source>
        <dbReference type="EMBL" id="ABD25309.1"/>
    </source>
</evidence>
<dbReference type="Proteomes" id="UP000009134">
    <property type="component" value="Chromosome"/>
</dbReference>
<feature type="chain" id="PRO_5004208109" evidence="12">
    <location>
        <begin position="22"/>
        <end position="760"/>
    </location>
</feature>
<evidence type="ECO:0000313" key="16">
    <source>
        <dbReference type="Proteomes" id="UP000009134"/>
    </source>
</evidence>
<dbReference type="AlphaFoldDB" id="Q2GA14"/>
<feature type="short sequence motif" description="TonB C-terminal box" evidence="10">
    <location>
        <begin position="743"/>
        <end position="760"/>
    </location>
</feature>
<evidence type="ECO:0000259" key="14">
    <source>
        <dbReference type="Pfam" id="PF07715"/>
    </source>
</evidence>
<dbReference type="KEGG" id="nar:Saro_0864"/>
<evidence type="ECO:0000256" key="2">
    <source>
        <dbReference type="ARBA" id="ARBA00022448"/>
    </source>
</evidence>
<protein>
    <submittedName>
        <fullName evidence="15">TonB-dependent receptor</fullName>
    </submittedName>
</protein>
<evidence type="ECO:0000256" key="3">
    <source>
        <dbReference type="ARBA" id="ARBA00022452"/>
    </source>
</evidence>
<dbReference type="PROSITE" id="PS52016">
    <property type="entry name" value="TONB_DEPENDENT_REC_3"/>
    <property type="match status" value="1"/>
</dbReference>
<comment type="subcellular location">
    <subcellularLocation>
        <location evidence="1 9">Cell outer membrane</location>
        <topology evidence="1 9">Multi-pass membrane protein</topology>
    </subcellularLocation>
</comment>
<keyword evidence="4 9" id="KW-0812">Transmembrane</keyword>
<dbReference type="EMBL" id="CP000248">
    <property type="protein sequence ID" value="ABD25309.1"/>
    <property type="molecule type" value="Genomic_DNA"/>
</dbReference>
<evidence type="ECO:0000256" key="6">
    <source>
        <dbReference type="ARBA" id="ARBA00023077"/>
    </source>
</evidence>